<dbReference type="AlphaFoldDB" id="A0A430UL81"/>
<dbReference type="Proteomes" id="UP000287173">
    <property type="component" value="Unassembled WGS sequence"/>
</dbReference>
<evidence type="ECO:0000313" key="1">
    <source>
        <dbReference type="EMBL" id="RTI04498.1"/>
    </source>
</evidence>
<proteinExistence type="predicted"/>
<dbReference type="EMBL" id="PEMG01000456">
    <property type="protein sequence ID" value="RTI04498.1"/>
    <property type="molecule type" value="Genomic_DNA"/>
</dbReference>
<evidence type="ECO:0000313" key="2">
    <source>
        <dbReference type="Proteomes" id="UP000287173"/>
    </source>
</evidence>
<protein>
    <submittedName>
        <fullName evidence="1">Uncharacterized protein</fullName>
    </submittedName>
</protein>
<comment type="caution">
    <text evidence="1">The sequence shown here is derived from an EMBL/GenBank/DDBJ whole genome shotgun (WGS) entry which is preliminary data.</text>
</comment>
<dbReference type="RefSeq" id="WP_126218858.1">
    <property type="nucleotide sequence ID" value="NZ_PEMG01000456.1"/>
</dbReference>
<name>A0A430UL81_THESC</name>
<accession>A0A430UL81</accession>
<sequence length="83" mass="9645">MERAHEALNRLMEAIAYHAPPDLVWQAEAWARVVREALRQGEEALRSLEAAQARERRYRAVEERMRHALALIELEARRGRGEG</sequence>
<organism evidence="1 2">
    <name type="scientific">Thermus scotoductus</name>
    <dbReference type="NCBI Taxonomy" id="37636"/>
    <lineage>
        <taxon>Bacteria</taxon>
        <taxon>Thermotogati</taxon>
        <taxon>Deinococcota</taxon>
        <taxon>Deinococci</taxon>
        <taxon>Thermales</taxon>
        <taxon>Thermaceae</taxon>
        <taxon>Thermus</taxon>
    </lineage>
</organism>
<gene>
    <name evidence="1" type="ORF">CSW30_13220</name>
</gene>
<reference evidence="1 2" key="1">
    <citation type="journal article" date="2019" name="Extremophiles">
        <title>Biogeography of thermophiles and predominance of Thermus scotoductus in domestic water heaters.</title>
        <authorList>
            <person name="Wilpiszeski R.L."/>
            <person name="Zhang Z."/>
            <person name="House C.H."/>
        </authorList>
    </citation>
    <scope>NUCLEOTIDE SEQUENCE [LARGE SCALE GENOMIC DNA]</scope>
    <source>
        <strain evidence="1 2">17_S17</strain>
    </source>
</reference>